<dbReference type="Proteomes" id="UP001062443">
    <property type="component" value="Unassembled WGS sequence"/>
</dbReference>
<gene>
    <name evidence="2" type="ORF">AA106556_1518</name>
</gene>
<dbReference type="SUPFAM" id="SSF52980">
    <property type="entry name" value="Restriction endonuclease-like"/>
    <property type="match status" value="1"/>
</dbReference>
<dbReference type="PANTHER" id="PTHR34039">
    <property type="entry name" value="UPF0102 PROTEIN YRAN"/>
    <property type="match status" value="1"/>
</dbReference>
<protein>
    <recommendedName>
        <fullName evidence="4">Endonuclease</fullName>
    </recommendedName>
</protein>
<reference evidence="2" key="1">
    <citation type="submission" date="2013-04" db="EMBL/GenBank/DDBJ databases">
        <title>The genome sequencing project of 58 acetic acid bacteria.</title>
        <authorList>
            <person name="Okamoto-Kainuma A."/>
            <person name="Ishikawa M."/>
            <person name="Umino S."/>
            <person name="Koizumi Y."/>
            <person name="Shiwa Y."/>
            <person name="Yoshikawa H."/>
            <person name="Matsutani M."/>
            <person name="Matsushita K."/>
        </authorList>
    </citation>
    <scope>NUCLEOTIDE SEQUENCE</scope>
    <source>
        <strain evidence="2">NBRC 106556</strain>
    </source>
</reference>
<organism evidence="2 3">
    <name type="scientific">Neokomagataea tanensis NBRC 106556</name>
    <dbReference type="NCBI Taxonomy" id="1223519"/>
    <lineage>
        <taxon>Bacteria</taxon>
        <taxon>Pseudomonadati</taxon>
        <taxon>Pseudomonadota</taxon>
        <taxon>Alphaproteobacteria</taxon>
        <taxon>Acetobacterales</taxon>
        <taxon>Acetobacteraceae</taxon>
        <taxon>Neokomagataea</taxon>
    </lineage>
</organism>
<comment type="similarity">
    <text evidence="1">Belongs to the UPF0102 family.</text>
</comment>
<comment type="caution">
    <text evidence="2">The sequence shown here is derived from an EMBL/GenBank/DDBJ whole genome shotgun (WGS) entry which is preliminary data.</text>
</comment>
<dbReference type="InterPro" id="IPR011335">
    <property type="entry name" value="Restrct_endonuc-II-like"/>
</dbReference>
<dbReference type="EMBL" id="BAQB01000022">
    <property type="protein sequence ID" value="GBR47633.1"/>
    <property type="molecule type" value="Genomic_DNA"/>
</dbReference>
<dbReference type="Pfam" id="PF02021">
    <property type="entry name" value="UPF0102"/>
    <property type="match status" value="1"/>
</dbReference>
<evidence type="ECO:0000313" key="3">
    <source>
        <dbReference type="Proteomes" id="UP001062443"/>
    </source>
</evidence>
<dbReference type="Gene3D" id="3.40.1350.10">
    <property type="match status" value="1"/>
</dbReference>
<dbReference type="PANTHER" id="PTHR34039:SF1">
    <property type="entry name" value="UPF0102 PROTEIN YRAN"/>
    <property type="match status" value="1"/>
</dbReference>
<keyword evidence="3" id="KW-1185">Reference proteome</keyword>
<dbReference type="InterPro" id="IPR003509">
    <property type="entry name" value="UPF0102_YraN-like"/>
</dbReference>
<proteinExistence type="inferred from homology"/>
<evidence type="ECO:0000256" key="1">
    <source>
        <dbReference type="ARBA" id="ARBA00006738"/>
    </source>
</evidence>
<name>A0ABQ0QK29_9PROT</name>
<evidence type="ECO:0000313" key="2">
    <source>
        <dbReference type="EMBL" id="GBR47633.1"/>
    </source>
</evidence>
<accession>A0ABQ0QK29</accession>
<sequence length="91" mass="10655">MLAERLKTPFGEIDLLICTDECLVAVEVKRRRCLKTGAESLSARQKTRLLAAFDFIWATQEEWHRPETRFDCVFVDYSGAMKRIKNAFRQE</sequence>
<dbReference type="InterPro" id="IPR011856">
    <property type="entry name" value="tRNA_endonuc-like_dom_sf"/>
</dbReference>
<evidence type="ECO:0008006" key="4">
    <source>
        <dbReference type="Google" id="ProtNLM"/>
    </source>
</evidence>